<dbReference type="InterPro" id="IPR057826">
    <property type="entry name" value="WWE_C20G8.02"/>
</dbReference>
<organism evidence="3 4">
    <name type="scientific">Trema orientale</name>
    <name type="common">Charcoal tree</name>
    <name type="synonym">Celtis orientalis</name>
    <dbReference type="NCBI Taxonomy" id="63057"/>
    <lineage>
        <taxon>Eukaryota</taxon>
        <taxon>Viridiplantae</taxon>
        <taxon>Streptophyta</taxon>
        <taxon>Embryophyta</taxon>
        <taxon>Tracheophyta</taxon>
        <taxon>Spermatophyta</taxon>
        <taxon>Magnoliopsida</taxon>
        <taxon>eudicotyledons</taxon>
        <taxon>Gunneridae</taxon>
        <taxon>Pentapetalae</taxon>
        <taxon>rosids</taxon>
        <taxon>fabids</taxon>
        <taxon>Rosales</taxon>
        <taxon>Cannabaceae</taxon>
        <taxon>Trema</taxon>
    </lineage>
</organism>
<name>A0A2P5C758_TREOI</name>
<comment type="caution">
    <text evidence="3">The sequence shown here is derived from an EMBL/GenBank/DDBJ whole genome shotgun (WGS) entry which is preliminary data.</text>
</comment>
<evidence type="ECO:0000313" key="3">
    <source>
        <dbReference type="EMBL" id="PON56892.1"/>
    </source>
</evidence>
<dbReference type="InParanoid" id="A0A2P5C758"/>
<evidence type="ECO:0000313" key="4">
    <source>
        <dbReference type="Proteomes" id="UP000237000"/>
    </source>
</evidence>
<proteinExistence type="predicted"/>
<feature type="region of interest" description="Disordered" evidence="1">
    <location>
        <begin position="148"/>
        <end position="180"/>
    </location>
</feature>
<dbReference type="Proteomes" id="UP000237000">
    <property type="component" value="Unassembled WGS sequence"/>
</dbReference>
<dbReference type="AlphaFoldDB" id="A0A2P5C758"/>
<feature type="compositionally biased region" description="Basic and acidic residues" evidence="1">
    <location>
        <begin position="320"/>
        <end position="329"/>
    </location>
</feature>
<feature type="compositionally biased region" description="Polar residues" evidence="1">
    <location>
        <begin position="151"/>
        <end position="169"/>
    </location>
</feature>
<dbReference type="PANTHER" id="PTHR23509:SF10">
    <property type="entry name" value="LD21067P"/>
    <property type="match status" value="1"/>
</dbReference>
<dbReference type="GO" id="GO:0004620">
    <property type="term" value="F:phospholipase activity"/>
    <property type="evidence" value="ECO:0007669"/>
    <property type="project" value="TreeGrafter"/>
</dbReference>
<evidence type="ECO:0000259" key="2">
    <source>
        <dbReference type="Pfam" id="PF23463"/>
    </source>
</evidence>
<dbReference type="EMBL" id="JXTC01000403">
    <property type="protein sequence ID" value="PON56892.1"/>
    <property type="molecule type" value="Genomic_DNA"/>
</dbReference>
<dbReference type="GO" id="GO:0005737">
    <property type="term" value="C:cytoplasm"/>
    <property type="evidence" value="ECO:0007669"/>
    <property type="project" value="TreeGrafter"/>
</dbReference>
<dbReference type="OrthoDB" id="431378at2759"/>
<protein>
    <recommendedName>
        <fullName evidence="2">C20G8.02-like WWE domain-containing protein</fullName>
    </recommendedName>
</protein>
<dbReference type="PANTHER" id="PTHR23509">
    <property type="entry name" value="PA-PL1 PHOSPHOLIPASE FAMILY"/>
    <property type="match status" value="1"/>
</dbReference>
<accession>A0A2P5C758</accession>
<feature type="domain" description="C20G8.02-like WWE" evidence="2">
    <location>
        <begin position="82"/>
        <end position="214"/>
    </location>
</feature>
<gene>
    <name evidence="3" type="ORF">TorRG33x02_295110</name>
</gene>
<reference evidence="4" key="1">
    <citation type="submission" date="2016-06" db="EMBL/GenBank/DDBJ databases">
        <title>Parallel loss of symbiosis genes in relatives of nitrogen-fixing non-legume Parasponia.</title>
        <authorList>
            <person name="Van Velzen R."/>
            <person name="Holmer R."/>
            <person name="Bu F."/>
            <person name="Rutten L."/>
            <person name="Van Zeijl A."/>
            <person name="Liu W."/>
            <person name="Santuari L."/>
            <person name="Cao Q."/>
            <person name="Sharma T."/>
            <person name="Shen D."/>
            <person name="Roswanjaya Y."/>
            <person name="Wardhani T."/>
            <person name="Kalhor M.S."/>
            <person name="Jansen J."/>
            <person name="Van den Hoogen J."/>
            <person name="Gungor B."/>
            <person name="Hartog M."/>
            <person name="Hontelez J."/>
            <person name="Verver J."/>
            <person name="Yang W.-C."/>
            <person name="Schijlen E."/>
            <person name="Repin R."/>
            <person name="Schilthuizen M."/>
            <person name="Schranz E."/>
            <person name="Heidstra R."/>
            <person name="Miyata K."/>
            <person name="Fedorova E."/>
            <person name="Kohlen W."/>
            <person name="Bisseling T."/>
            <person name="Smit S."/>
            <person name="Geurts R."/>
        </authorList>
    </citation>
    <scope>NUCLEOTIDE SEQUENCE [LARGE SCALE GENOMIC DNA]</scope>
    <source>
        <strain evidence="4">cv. RG33-2</strain>
    </source>
</reference>
<dbReference type="InterPro" id="IPR058055">
    <property type="entry name" value="PA-PLA1"/>
</dbReference>
<sequence>MADSEAKHVVFASSGSNERGEEAASLPVPEATGGASGFGEASPDLLRNTPSNIARLEDVIEQCEGRRKYLKQTRSPSDGGDVRWYFCKVPLADDELAASVPRTDIVGKGDYFRFGRRDSLAIEASFLQREDELLFYWWKEYAECSEGPTGHPSSSKKLDQQPNASSPKGPQSVELYEEEEEERVGVPVKGGLYEVDLVRRHCFPVYWNGENRRVLRGHWFARKGGLDWLPLREDVAEQLEVAYRSQIWHRRTFQPSGLFAARVDLQGSTPGLHALFLGEDDTWEAWLNMDPSGFSSVIPLGGNGVKLRRGYSKSDSSKPTQDELRQQKEEEMDDYCSQVYAVTV</sequence>
<dbReference type="STRING" id="63057.A0A2P5C758"/>
<evidence type="ECO:0000256" key="1">
    <source>
        <dbReference type="SAM" id="MobiDB-lite"/>
    </source>
</evidence>
<keyword evidence="4" id="KW-1185">Reference proteome</keyword>
<dbReference type="Pfam" id="PF23463">
    <property type="entry name" value="WWE_2"/>
    <property type="match status" value="1"/>
</dbReference>
<feature type="region of interest" description="Disordered" evidence="1">
    <location>
        <begin position="1"/>
        <end position="44"/>
    </location>
</feature>
<feature type="region of interest" description="Disordered" evidence="1">
    <location>
        <begin position="308"/>
        <end position="332"/>
    </location>
</feature>